<dbReference type="SUPFAM" id="SSF56112">
    <property type="entry name" value="Protein kinase-like (PK-like)"/>
    <property type="match status" value="1"/>
</dbReference>
<evidence type="ECO:0000313" key="2">
    <source>
        <dbReference type="EMBL" id="WXA90071.1"/>
    </source>
</evidence>
<dbReference type="Proteomes" id="UP001379533">
    <property type="component" value="Chromosome"/>
</dbReference>
<evidence type="ECO:0000313" key="3">
    <source>
        <dbReference type="Proteomes" id="UP001379533"/>
    </source>
</evidence>
<proteinExistence type="predicted"/>
<keyword evidence="3" id="KW-1185">Reference proteome</keyword>
<dbReference type="InterPro" id="IPR011009">
    <property type="entry name" value="Kinase-like_dom_sf"/>
</dbReference>
<gene>
    <name evidence="2" type="ORF">LZC95_26800</name>
</gene>
<sequence length="302" mass="34302">MRSEREIAAAVLASCGQPGEISWRSWRWAVAFQNEFIAFAADDDEGWERLRRERALLDRLAARTSVALPAVVLEDERTRLQLRRMVPGVTGDMVERIVFGRDDKVGPATRYQPNLPFTAKGRRLARDLGHALSALQRAIPVEEARALGFAVHSYLFLLDQVAAYLAEQRELRDLYIAIAPLRRWFAELPNEPALCLCDLQLHNIAVLPQTGALGGLFDFDDAGIMHQLEDFKYLPSFGLEFTEFALEAFMESGGRSSTLAEVGRFHVLSAMEHFLFVPEETPRWPEIVRWARAAVHHFARDW</sequence>
<dbReference type="EMBL" id="CP089982">
    <property type="protein sequence ID" value="WXA90071.1"/>
    <property type="molecule type" value="Genomic_DNA"/>
</dbReference>
<accession>A0ABZ2JUM3</accession>
<dbReference type="RefSeq" id="WP_394840683.1">
    <property type="nucleotide sequence ID" value="NZ_CP089982.1"/>
</dbReference>
<name>A0ABZ2JUM3_9BACT</name>
<protein>
    <submittedName>
        <fullName evidence="2">Aminoglycoside phosphotransferase family protein</fullName>
    </submittedName>
</protein>
<dbReference type="Gene3D" id="3.90.1200.10">
    <property type="match status" value="1"/>
</dbReference>
<evidence type="ECO:0000259" key="1">
    <source>
        <dbReference type="Pfam" id="PF01636"/>
    </source>
</evidence>
<organism evidence="2 3">
    <name type="scientific">Pendulispora brunnea</name>
    <dbReference type="NCBI Taxonomy" id="2905690"/>
    <lineage>
        <taxon>Bacteria</taxon>
        <taxon>Pseudomonadati</taxon>
        <taxon>Myxococcota</taxon>
        <taxon>Myxococcia</taxon>
        <taxon>Myxococcales</taxon>
        <taxon>Sorangiineae</taxon>
        <taxon>Pendulisporaceae</taxon>
        <taxon>Pendulispora</taxon>
    </lineage>
</organism>
<reference evidence="2 3" key="1">
    <citation type="submission" date="2021-12" db="EMBL/GenBank/DDBJ databases">
        <title>Discovery of the Pendulisporaceae a myxobacterial family with distinct sporulation behavior and unique specialized metabolism.</title>
        <authorList>
            <person name="Garcia R."/>
            <person name="Popoff A."/>
            <person name="Bader C.D."/>
            <person name="Loehr J."/>
            <person name="Walesch S."/>
            <person name="Walt C."/>
            <person name="Boldt J."/>
            <person name="Bunk B."/>
            <person name="Haeckl F.J.F.P.J."/>
            <person name="Gunesch A.P."/>
            <person name="Birkelbach J."/>
            <person name="Nuebel U."/>
            <person name="Pietschmann T."/>
            <person name="Bach T."/>
            <person name="Mueller R."/>
        </authorList>
    </citation>
    <scope>NUCLEOTIDE SEQUENCE [LARGE SCALE GENOMIC DNA]</scope>
    <source>
        <strain evidence="2 3">MSr12523</strain>
    </source>
</reference>
<feature type="domain" description="Aminoglycoside phosphotransferase" evidence="1">
    <location>
        <begin position="48"/>
        <end position="254"/>
    </location>
</feature>
<dbReference type="InterPro" id="IPR002575">
    <property type="entry name" value="Aminoglycoside_PTrfase"/>
</dbReference>
<dbReference type="Pfam" id="PF01636">
    <property type="entry name" value="APH"/>
    <property type="match status" value="1"/>
</dbReference>